<dbReference type="EMBL" id="CP077095">
    <property type="protein sequence ID" value="QXI39898.1"/>
    <property type="molecule type" value="Genomic_DNA"/>
</dbReference>
<feature type="transmembrane region" description="Helical" evidence="2">
    <location>
        <begin position="1495"/>
        <end position="1520"/>
    </location>
</feature>
<keyword evidence="2" id="KW-0812">Transmembrane</keyword>
<accession>A0A9E6PZ75</accession>
<name>A0A9E6PZ75_9PSED</name>
<dbReference type="NCBIfam" id="TIGR03696">
    <property type="entry name" value="Rhs_assc_core"/>
    <property type="match status" value="1"/>
</dbReference>
<keyword evidence="1" id="KW-0677">Repeat</keyword>
<dbReference type="Pfam" id="PF25023">
    <property type="entry name" value="TEN_YD-shell"/>
    <property type="match status" value="1"/>
</dbReference>
<proteinExistence type="predicted"/>
<organism evidence="4 5">
    <name type="scientific">Pseudomonas xantholysinigenes</name>
    <dbReference type="NCBI Taxonomy" id="2745490"/>
    <lineage>
        <taxon>Bacteria</taxon>
        <taxon>Pseudomonadati</taxon>
        <taxon>Pseudomonadota</taxon>
        <taxon>Gammaproteobacteria</taxon>
        <taxon>Pseudomonadales</taxon>
        <taxon>Pseudomonadaceae</taxon>
        <taxon>Pseudomonas</taxon>
    </lineage>
</organism>
<keyword evidence="5" id="KW-1185">Reference proteome</keyword>
<sequence length="1637" mass="182002">MSTSTSLHSNAFNFMGYLQGGVDPRTGQYTVSISLLEAKVNALQGPDLPLALFFSPLNPFDSGYGLGWNLQLSQYDTATQVISAHSGGSFRRTGSEGSRLLMREQKIDDFRLFDEGGGNYRLVHRSGLVERLVKQPGSDLALPQEVYGDKGHVLKLEYLQFRDKDNKIHPRLALIKDHNDKVVLRIDRQTDGLDIHLNPNDSGNAKASYHLQLDNLKRVSRVVLPTTEAASWRYQYEEIEKLHVIKEVDTPIGANEVITHSRVASNHHRVPEKAGGGYLPRVLQHVIKPSSGQHDTLTIVYAYALSKGNGYRAGNNFLGANLTHNKPDYGLDYLFSSVGTYAYGSTETRTKQGEEHKIEREYNRFHLLAREETTHTDTKTQVTSTEMTETAYYSNGGYFHEDHAYCQLPGITTRTWKRNSGMSYLEGDIRLYKPDGNLESEAQVHGDPRIDKPVLGLTKAYEWYATGGEGADPRDPNYFTPRLKRTARIPDPTAAHKDAPTLYQHYSYEKAAALPGNGPKSWHRIKREVLSLSETESGDGVQATDYAYFDTPSQSQTHGRVESETVTLNGKPTVTAYCYDCEEAPGKRVSAPVDLPAHVKALQRRIKLLQRKLLDDEPLLTTFQTVTGWDHKEDGSPEESRQKTMTLTHSLLTGEPVLFEDNNGVRILTQYDELRRVTDEIVAPDEDEFKATRHYDYTLCGANSTETKQIMTNVRGVITTTYVDGLGRPVRECRSHIDENKPDTPMETVSIVYNTFGQKVSETLIDYLPQMPTESAPTPPPIALPLTRTFAYNSWGEECCVTGADGVQQHRFIEPTGSTAHKGHIEKAWRQGVMANGVAPISGKKESWLNGFDKPVKTQRLLANGDPYAEQNYEYDGLGNCKLQTDERFHSIRFDFDAWDRVTQTTLADGTQVTRDYAEHTRKELPVAIHIGNSGTHRPLGSQTFDGLDRLESKTTGRRTEQLFYPAGMTRPDRHISAKGDTISFDYDLQLTDAPKLAKAPEGDAEFTFNKTSARLEKAINQHGTRTYEYDWNNRVTLERWSDDRDKPLYTTRQGISLHGRLCWQKTENGPDSTFTYDEHGRPKKTTQGNLESNFHYDTLGQVERVELVDLQTQEKLTTTFSYDDQGREKKRTFKRGAQPERSITQKWALGNLLELRHLEEGKTSLLKEDFTYDERGRLLTHLCSGRDLPRNEQDQEYIAQAFTYDELDNILSRTTTLKDQTEHTATFKYEGEDPCQLSRVIYSPARPDTPGRFDYDANGCQLNDEKGRSMNYDSEKRLVQVSKTAKSAAATYHYDAHGHLIRTKQAENTDDTLLYFEKNRLRMAIRGETQTHLLHAGDLPLGQQQAGAGAATRMFSCTASGSVIADSPQPADRNPGYSAYGQRFGALASLLGFNGEYLDPDSGWYLLGRGHRAYNPELMRFQSPDTLSPFGNGGINCYAYCQGNPITFSDPTGRASRGLAERDERGLAKRGERGLELTPEQIWMRQQQQGRNGVWIALGVGILFTALSIVAAIVTLGAAAPAIVAAATSTVAGVSAAVSAGTVAGATAALAAVAAVVTSVAPQLVIAGMAAAGAIVQTTSFVVETAANFTQDPGLAKAAEVVGYVSMALALSDNIVGLAIQRTGQAERPKPTDIRE</sequence>
<reference evidence="4 5" key="2">
    <citation type="journal article" date="2021" name="Microorganisms">
        <title>The Ever-Expanding Pseudomonas Genus: Description of 43 New Species and Partition of the Pseudomonas putida Group.</title>
        <authorList>
            <person name="Girard L."/>
            <person name="Lood C."/>
            <person name="Hofte M."/>
            <person name="Vandamme P."/>
            <person name="Rokni-Zadeh H."/>
            <person name="van Noort V."/>
            <person name="Lavigne R."/>
            <person name="De Mot R."/>
        </authorList>
    </citation>
    <scope>NUCLEOTIDE SEQUENCE [LARGE SCALE GENOMIC DNA]</scope>
    <source>
        <strain evidence="4 5">RW9S1A</strain>
    </source>
</reference>
<keyword evidence="2" id="KW-0472">Membrane</keyword>
<dbReference type="RefSeq" id="WP_217858762.1">
    <property type="nucleotide sequence ID" value="NZ_CP077095.1"/>
</dbReference>
<feature type="transmembrane region" description="Helical" evidence="2">
    <location>
        <begin position="1564"/>
        <end position="1584"/>
    </location>
</feature>
<dbReference type="PANTHER" id="PTHR32305:SF15">
    <property type="entry name" value="PROTEIN RHSA-RELATED"/>
    <property type="match status" value="1"/>
</dbReference>
<gene>
    <name evidence="4" type="ORF">HU772_007385</name>
</gene>
<reference evidence="4 5" key="1">
    <citation type="journal article" date="2020" name="Microorganisms">
        <title>Reliable Identification of Environmental Pseudomonas Isolates Using the rpoD Gene.</title>
        <authorList>
            <consortium name="The Broad Institute Genome Sequencing Platform"/>
            <person name="Girard L."/>
            <person name="Lood C."/>
            <person name="Rokni-Zadeh H."/>
            <person name="van Noort V."/>
            <person name="Lavigne R."/>
            <person name="De Mot R."/>
        </authorList>
    </citation>
    <scope>NUCLEOTIDE SEQUENCE [LARGE SCALE GENOMIC DNA]</scope>
    <source>
        <strain evidence="4 5">RW9S1A</strain>
    </source>
</reference>
<dbReference type="Proteomes" id="UP000633418">
    <property type="component" value="Chromosome"/>
</dbReference>
<evidence type="ECO:0000259" key="3">
    <source>
        <dbReference type="Pfam" id="PF25023"/>
    </source>
</evidence>
<evidence type="ECO:0000313" key="4">
    <source>
        <dbReference type="EMBL" id="QXI39898.1"/>
    </source>
</evidence>
<feature type="transmembrane region" description="Helical" evidence="2">
    <location>
        <begin position="1532"/>
        <end position="1558"/>
    </location>
</feature>
<keyword evidence="2" id="KW-1133">Transmembrane helix</keyword>
<dbReference type="KEGG" id="pxn:HU772_007385"/>
<feature type="domain" description="Teneurin-like YD-shell" evidence="3">
    <location>
        <begin position="1195"/>
        <end position="1307"/>
    </location>
</feature>
<dbReference type="InterPro" id="IPR022385">
    <property type="entry name" value="Rhs_assc_core"/>
</dbReference>
<dbReference type="PANTHER" id="PTHR32305">
    <property type="match status" value="1"/>
</dbReference>
<dbReference type="InterPro" id="IPR050708">
    <property type="entry name" value="T6SS_VgrG/RHS"/>
</dbReference>
<evidence type="ECO:0000256" key="2">
    <source>
        <dbReference type="SAM" id="Phobius"/>
    </source>
</evidence>
<evidence type="ECO:0000256" key="1">
    <source>
        <dbReference type="ARBA" id="ARBA00022737"/>
    </source>
</evidence>
<evidence type="ECO:0000313" key="5">
    <source>
        <dbReference type="Proteomes" id="UP000633418"/>
    </source>
</evidence>
<dbReference type="InterPro" id="IPR056823">
    <property type="entry name" value="TEN-like_YD-shell"/>
</dbReference>
<protein>
    <submittedName>
        <fullName evidence="4">RHS repeat-associated core domain-containing protein</fullName>
    </submittedName>
</protein>